<dbReference type="InterPro" id="IPR012318">
    <property type="entry name" value="HTH_CRP"/>
</dbReference>
<keyword evidence="1" id="KW-0805">Transcription regulation</keyword>
<dbReference type="InterPro" id="IPR018490">
    <property type="entry name" value="cNMP-bd_dom_sf"/>
</dbReference>
<evidence type="ECO:0000313" key="5">
    <source>
        <dbReference type="EMBL" id="NVF12949.1"/>
    </source>
</evidence>
<organism evidence="5 6">
    <name type="scientific">Vreelandella maris</name>
    <dbReference type="NCBI Taxonomy" id="2729617"/>
    <lineage>
        <taxon>Bacteria</taxon>
        <taxon>Pseudomonadati</taxon>
        <taxon>Pseudomonadota</taxon>
        <taxon>Gammaproteobacteria</taxon>
        <taxon>Oceanospirillales</taxon>
        <taxon>Halomonadaceae</taxon>
        <taxon>Vreelandella</taxon>
    </lineage>
</organism>
<dbReference type="Gene3D" id="2.60.120.10">
    <property type="entry name" value="Jelly Rolls"/>
    <property type="match status" value="1"/>
</dbReference>
<evidence type="ECO:0000256" key="1">
    <source>
        <dbReference type="ARBA" id="ARBA00023015"/>
    </source>
</evidence>
<dbReference type="SMART" id="SM00419">
    <property type="entry name" value="HTH_CRP"/>
    <property type="match status" value="1"/>
</dbReference>
<reference evidence="5 6" key="1">
    <citation type="submission" date="2020-06" db="EMBL/GenBank/DDBJ databases">
        <title>Halomonas sp. QX-1 draft genome sequence.</title>
        <authorList>
            <person name="Qiu X."/>
        </authorList>
    </citation>
    <scope>NUCLEOTIDE SEQUENCE [LARGE SCALE GENOMIC DNA]</scope>
    <source>
        <strain evidence="5 6">QX-1</strain>
    </source>
</reference>
<dbReference type="GO" id="GO:0006355">
    <property type="term" value="P:regulation of DNA-templated transcription"/>
    <property type="evidence" value="ECO:0007669"/>
    <property type="project" value="InterPro"/>
</dbReference>
<dbReference type="Pfam" id="PF00027">
    <property type="entry name" value="cNMP_binding"/>
    <property type="match status" value="1"/>
</dbReference>
<feature type="domain" description="HTH crp-type" evidence="4">
    <location>
        <begin position="152"/>
        <end position="226"/>
    </location>
</feature>
<dbReference type="RefSeq" id="WP_176302166.1">
    <property type="nucleotide sequence ID" value="NZ_JABWCV010000002.1"/>
</dbReference>
<proteinExistence type="predicted"/>
<dbReference type="InterPro" id="IPR014710">
    <property type="entry name" value="RmlC-like_jellyroll"/>
</dbReference>
<keyword evidence="2" id="KW-0238">DNA-binding</keyword>
<dbReference type="SUPFAM" id="SSF51206">
    <property type="entry name" value="cAMP-binding domain-like"/>
    <property type="match status" value="1"/>
</dbReference>
<dbReference type="GO" id="GO:0003677">
    <property type="term" value="F:DNA binding"/>
    <property type="evidence" value="ECO:0007669"/>
    <property type="project" value="UniProtKB-KW"/>
</dbReference>
<keyword evidence="3" id="KW-0804">Transcription</keyword>
<dbReference type="InterPro" id="IPR000595">
    <property type="entry name" value="cNMP-bd_dom"/>
</dbReference>
<sequence length="248" mass="27939">METLLLTPNLLIIRKLENVLLLKDKEKQAIKDLSIKTITLHSDQDIMKAGDQPTQCCLVIDGFACAYKLTSEGKRQIISLYIPGDIPDLQSLHLPFLDINIASITPCILGFIEHDDLRNLCELHPRLSVALWRETLMSASITREWLLNNGQRPAYNRIAHLICELLVRLEAVGLATESTFDMPVTQAELADATGMTHIHMNRVLQALRTDGLISNNKNQITVPDWQKLKEAGEFDPLYLHLVPETAQD</sequence>
<protein>
    <submittedName>
        <fullName evidence="5">Crp/Fnr family transcriptional regulator</fullName>
    </submittedName>
</protein>
<dbReference type="EMBL" id="JABWCV010000002">
    <property type="protein sequence ID" value="NVF12949.1"/>
    <property type="molecule type" value="Genomic_DNA"/>
</dbReference>
<dbReference type="InterPro" id="IPR036390">
    <property type="entry name" value="WH_DNA-bd_sf"/>
</dbReference>
<evidence type="ECO:0000256" key="3">
    <source>
        <dbReference type="ARBA" id="ARBA00023163"/>
    </source>
</evidence>
<evidence type="ECO:0000259" key="4">
    <source>
        <dbReference type="PROSITE" id="PS51063"/>
    </source>
</evidence>
<dbReference type="CDD" id="cd00038">
    <property type="entry name" value="CAP_ED"/>
    <property type="match status" value="1"/>
</dbReference>
<dbReference type="SUPFAM" id="SSF46785">
    <property type="entry name" value="Winged helix' DNA-binding domain"/>
    <property type="match status" value="1"/>
</dbReference>
<evidence type="ECO:0000256" key="2">
    <source>
        <dbReference type="ARBA" id="ARBA00023125"/>
    </source>
</evidence>
<dbReference type="Proteomes" id="UP000589984">
    <property type="component" value="Unassembled WGS sequence"/>
</dbReference>
<comment type="caution">
    <text evidence="5">The sequence shown here is derived from an EMBL/GenBank/DDBJ whole genome shotgun (WGS) entry which is preliminary data.</text>
</comment>
<dbReference type="AlphaFoldDB" id="A0A7Y6R9P1"/>
<gene>
    <name evidence="5" type="ORF">HUO07_02030</name>
</gene>
<keyword evidence="6" id="KW-1185">Reference proteome</keyword>
<dbReference type="PROSITE" id="PS51063">
    <property type="entry name" value="HTH_CRP_2"/>
    <property type="match status" value="1"/>
</dbReference>
<dbReference type="InterPro" id="IPR036388">
    <property type="entry name" value="WH-like_DNA-bd_sf"/>
</dbReference>
<evidence type="ECO:0000313" key="6">
    <source>
        <dbReference type="Proteomes" id="UP000589984"/>
    </source>
</evidence>
<dbReference type="Gene3D" id="1.10.10.10">
    <property type="entry name" value="Winged helix-like DNA-binding domain superfamily/Winged helix DNA-binding domain"/>
    <property type="match status" value="1"/>
</dbReference>
<name>A0A7Y6R9P1_9GAMM</name>
<dbReference type="Pfam" id="PF13545">
    <property type="entry name" value="HTH_Crp_2"/>
    <property type="match status" value="1"/>
</dbReference>
<accession>A0A7Y6R9P1</accession>